<evidence type="ECO:0000313" key="2">
    <source>
        <dbReference type="Proteomes" id="UP001497535"/>
    </source>
</evidence>
<keyword evidence="2" id="KW-1185">Reference proteome</keyword>
<dbReference type="EMBL" id="CAVMJV010000114">
    <property type="protein sequence ID" value="CAK5103561.1"/>
    <property type="molecule type" value="Genomic_DNA"/>
</dbReference>
<organism evidence="1 2">
    <name type="scientific">Meloidogyne enterolobii</name>
    <name type="common">Root-knot nematode worm</name>
    <name type="synonym">Meloidogyne mayaguensis</name>
    <dbReference type="NCBI Taxonomy" id="390850"/>
    <lineage>
        <taxon>Eukaryota</taxon>
        <taxon>Metazoa</taxon>
        <taxon>Ecdysozoa</taxon>
        <taxon>Nematoda</taxon>
        <taxon>Chromadorea</taxon>
        <taxon>Rhabditida</taxon>
        <taxon>Tylenchina</taxon>
        <taxon>Tylenchomorpha</taxon>
        <taxon>Tylenchoidea</taxon>
        <taxon>Meloidogynidae</taxon>
        <taxon>Meloidogyninae</taxon>
        <taxon>Meloidogyne</taxon>
    </lineage>
</organism>
<comment type="caution">
    <text evidence="1">The sequence shown here is derived from an EMBL/GenBank/DDBJ whole genome shotgun (WGS) entry which is preliminary data.</text>
</comment>
<protein>
    <submittedName>
        <fullName evidence="1">Uncharacterized protein</fullName>
    </submittedName>
</protein>
<sequence length="639" mass="73284">MQNIGQHKYHYYFDCLPEGEEEQLQQQQTSNYYMGENRINYGYEWNETNINSTPPIFTLKFLPSSSFNIFGEGGEGNFKTWSGGAGVSVNNNELATIKNSNENSDLRKIGRFVLQKSEDEQSQPIIKENKNNSGRELINNLINNNIKERSKYFDDIMSQQKSLTIFQQYARFHNQFGIRHVLLILLLVLYAIFGGIMFQAIERDNEIENVHTTTKIIDKLIIKIKNNISMIFFIQPTSRQSEKINEIIVDGYTEMLKIEGRYIGSVFHKYETLALNNVLNWYFGSSVFYAMTLFTTIGYGTIACQTALGKFASIVYALFGIPMMLMVLGDVGQLILGFLLYCRKSVREYYRRWLLRAYVSDIIIEEDIESKIVEKNKLEGEGEEEEELSLSLLLPIVAIYILFVSTIVSLLDWSKDGKLLIGGLGFGDAFYFSFLSLATIGLGDVMPYNLQYTPLLAFLFLAGLALLSLVNSTIYVRLQNRFLAIMDCLEDFLDKIQYNNQKSLEGYFTFISLAPTLPLNFLQDEKQQNNLNNTTNQRHKRCRSKSMNAVGDRRMKEYNQRESHQSTITTASNFRPTLGVMTAATTSPRISRQSTFNVGGTTEFNNFKRRRMSKDGGQLLLNRAPGGEKNFFRNSRKIY</sequence>
<gene>
    <name evidence="1" type="ORF">MENTE1834_LOCUS42785</name>
</gene>
<name>A0ACB1AUH2_MELEN</name>
<accession>A0ACB1AUH2</accession>
<dbReference type="Proteomes" id="UP001497535">
    <property type="component" value="Unassembled WGS sequence"/>
</dbReference>
<reference evidence="1" key="1">
    <citation type="submission" date="2023-11" db="EMBL/GenBank/DDBJ databases">
        <authorList>
            <person name="Poullet M."/>
        </authorList>
    </citation>
    <scope>NUCLEOTIDE SEQUENCE</scope>
    <source>
        <strain evidence="1">E1834</strain>
    </source>
</reference>
<proteinExistence type="predicted"/>
<evidence type="ECO:0000313" key="1">
    <source>
        <dbReference type="EMBL" id="CAK5103561.1"/>
    </source>
</evidence>